<evidence type="ECO:0000256" key="6">
    <source>
        <dbReference type="PIRSR" id="PIRSR001359-2"/>
    </source>
</evidence>
<dbReference type="GO" id="GO:0004332">
    <property type="term" value="F:fructose-bisphosphate aldolase activity"/>
    <property type="evidence" value="ECO:0007669"/>
    <property type="project" value="UniProtKB-EC"/>
</dbReference>
<dbReference type="SUPFAM" id="SSF51569">
    <property type="entry name" value="Aldolase"/>
    <property type="match status" value="1"/>
</dbReference>
<dbReference type="Pfam" id="PF01116">
    <property type="entry name" value="F_bP_aldolase"/>
    <property type="match status" value="1"/>
</dbReference>
<dbReference type="EC" id="4.1.2.13" evidence="8"/>
<dbReference type="NCBIfam" id="TIGR00167">
    <property type="entry name" value="cbbA"/>
    <property type="match status" value="1"/>
</dbReference>
<dbReference type="PANTHER" id="PTHR30304:SF0">
    <property type="entry name" value="D-TAGATOSE-1,6-BISPHOSPHATE ALDOLASE SUBUNIT GATY-RELATED"/>
    <property type="match status" value="1"/>
</dbReference>
<feature type="binding site" evidence="6">
    <location>
        <position position="181"/>
    </location>
    <ligand>
        <name>dihydroxyacetone phosphate</name>
        <dbReference type="ChEBI" id="CHEBI:57642"/>
    </ligand>
</feature>
<sequence>MTFANLNDVLIPAKKEKYAIGQFNINGYDWIEAILLAAEIEKAPVIIAASDRLVDFLGGFNNITQSVATFKQMLNITVPVVLHLDHGQSVERCIEAIDAGFSSVMIDGSHSPIETNIAMTKKVVDYAHSKGVSVEAEVGTVGGNEDGLVSGIQYASFDECLSLVNQTGVDALAAALGSVHGKYVGKPILGFEEMKALSESCNIPLVLHGASGIPQKDLDKTITFGHAKININTEINQVWFKSISEHLAQNPDSHEPKVVIEPTKTAMINAVRQKIVSFGSKNKAL</sequence>
<dbReference type="GO" id="GO:0008270">
    <property type="term" value="F:zinc ion binding"/>
    <property type="evidence" value="ECO:0007669"/>
    <property type="project" value="InterPro"/>
</dbReference>
<evidence type="ECO:0000256" key="1">
    <source>
        <dbReference type="ARBA" id="ARBA00004921"/>
    </source>
</evidence>
<accession>A0A7X6I1Z5</accession>
<evidence type="ECO:0000313" key="9">
    <source>
        <dbReference type="Proteomes" id="UP000521358"/>
    </source>
</evidence>
<evidence type="ECO:0000256" key="4">
    <source>
        <dbReference type="ARBA" id="ARBA00023239"/>
    </source>
</evidence>
<feature type="binding site" evidence="7">
    <location>
        <position position="180"/>
    </location>
    <ligand>
        <name>Zn(2+)</name>
        <dbReference type="ChEBI" id="CHEBI:29105"/>
        <label>1</label>
        <note>catalytic</note>
    </ligand>
</feature>
<gene>
    <name evidence="8" type="primary">fba</name>
    <name evidence="8" type="ORF">HED35_02665</name>
</gene>
<keyword evidence="4 8" id="KW-0456">Lyase</keyword>
<keyword evidence="2 7" id="KW-0479">Metal-binding</keyword>
<dbReference type="InterPro" id="IPR011289">
    <property type="entry name" value="Fruc_bis_ald_class-2"/>
</dbReference>
<dbReference type="Proteomes" id="UP000521358">
    <property type="component" value="Unassembled WGS sequence"/>
</dbReference>
<dbReference type="PIRSF" id="PIRSF001359">
    <property type="entry name" value="F_bP_aldolase_II"/>
    <property type="match status" value="1"/>
</dbReference>
<feature type="binding site" evidence="7">
    <location>
        <position position="107"/>
    </location>
    <ligand>
        <name>Zn(2+)</name>
        <dbReference type="ChEBI" id="CHEBI:29105"/>
        <label>2</label>
    </ligand>
</feature>
<reference evidence="8 9" key="1">
    <citation type="submission" date="2020-03" db="EMBL/GenBank/DDBJ databases">
        <title>Bacterial samples isolated from urine from healthy bovine heifers (Gyr breed).</title>
        <authorList>
            <person name="Giannattasio-Ferraz S."/>
            <person name="Maskeri L."/>
            <person name="Penido A."/>
            <person name="Barbosa-Stancioli E.F."/>
            <person name="Putonti C."/>
        </authorList>
    </citation>
    <scope>NUCLEOTIDE SEQUENCE [LARGE SCALE GENOMIC DNA]</scope>
    <source>
        <strain evidence="8 9">UFMG-H7</strain>
    </source>
</reference>
<evidence type="ECO:0000313" key="8">
    <source>
        <dbReference type="EMBL" id="NKC66983.1"/>
    </source>
</evidence>
<protein>
    <submittedName>
        <fullName evidence="8">Class II fructose-1,6-bisphosphate aldolase</fullName>
        <ecNumber evidence="8">4.1.2.13</ecNumber>
    </submittedName>
</protein>
<dbReference type="PANTHER" id="PTHR30304">
    <property type="entry name" value="D-TAGATOSE-1,6-BISPHOSPHATE ALDOLASE"/>
    <property type="match status" value="1"/>
</dbReference>
<feature type="active site" description="Proton donor" evidence="5">
    <location>
        <position position="85"/>
    </location>
</feature>
<evidence type="ECO:0000256" key="5">
    <source>
        <dbReference type="PIRSR" id="PIRSR001359-1"/>
    </source>
</evidence>
<evidence type="ECO:0000256" key="3">
    <source>
        <dbReference type="ARBA" id="ARBA00022833"/>
    </source>
</evidence>
<dbReference type="InterPro" id="IPR050246">
    <property type="entry name" value="Class_II_FBP_aldolase"/>
</dbReference>
<dbReference type="Gene3D" id="3.20.20.70">
    <property type="entry name" value="Aldolase class I"/>
    <property type="match status" value="1"/>
</dbReference>
<feature type="binding site" evidence="7">
    <location>
        <position position="137"/>
    </location>
    <ligand>
        <name>Zn(2+)</name>
        <dbReference type="ChEBI" id="CHEBI:29105"/>
        <label>2</label>
    </ligand>
</feature>
<dbReference type="RefSeq" id="WP_167806265.1">
    <property type="nucleotide sequence ID" value="NZ_JAAVMB010000002.1"/>
</dbReference>
<name>A0A7X6I1Z5_9ENTE</name>
<feature type="binding site" evidence="7">
    <location>
        <position position="208"/>
    </location>
    <ligand>
        <name>Zn(2+)</name>
        <dbReference type="ChEBI" id="CHEBI:29105"/>
        <label>1</label>
        <note>catalytic</note>
    </ligand>
</feature>
<comment type="cofactor">
    <cofactor evidence="7">
        <name>Zn(2+)</name>
        <dbReference type="ChEBI" id="CHEBI:29105"/>
    </cofactor>
    <text evidence="7">Binds 2 Zn(2+) ions per subunit. One is catalytic and the other provides a structural contribution.</text>
</comment>
<dbReference type="GO" id="GO:0030388">
    <property type="term" value="P:fructose 1,6-bisphosphate metabolic process"/>
    <property type="evidence" value="ECO:0007669"/>
    <property type="project" value="InterPro"/>
</dbReference>
<dbReference type="InterPro" id="IPR013785">
    <property type="entry name" value="Aldolase_TIM"/>
</dbReference>
<dbReference type="PROSITE" id="PS00806">
    <property type="entry name" value="ALDOLASE_CLASS_II_2"/>
    <property type="match status" value="1"/>
</dbReference>
<organism evidence="8 9">
    <name type="scientific">Vagococcus fluvialis</name>
    <dbReference type="NCBI Taxonomy" id="2738"/>
    <lineage>
        <taxon>Bacteria</taxon>
        <taxon>Bacillati</taxon>
        <taxon>Bacillota</taxon>
        <taxon>Bacilli</taxon>
        <taxon>Lactobacillales</taxon>
        <taxon>Enterococcaceae</taxon>
        <taxon>Vagococcus</taxon>
    </lineage>
</organism>
<dbReference type="AlphaFoldDB" id="A0A7X6I1Z5"/>
<dbReference type="NCBIfam" id="TIGR01859">
    <property type="entry name" value="fruc_bis_ald"/>
    <property type="match status" value="1"/>
</dbReference>
<proteinExistence type="predicted"/>
<feature type="binding site" evidence="7">
    <location>
        <position position="86"/>
    </location>
    <ligand>
        <name>Zn(2+)</name>
        <dbReference type="ChEBI" id="CHEBI:29105"/>
        <label>1</label>
        <note>catalytic</note>
    </ligand>
</feature>
<comment type="pathway">
    <text evidence="1">Carbohydrate degradation.</text>
</comment>
<dbReference type="CDD" id="cd00947">
    <property type="entry name" value="TBP_aldolase_IIB"/>
    <property type="match status" value="1"/>
</dbReference>
<evidence type="ECO:0000256" key="2">
    <source>
        <dbReference type="ARBA" id="ARBA00022723"/>
    </source>
</evidence>
<evidence type="ECO:0000256" key="7">
    <source>
        <dbReference type="PIRSR" id="PIRSR001359-3"/>
    </source>
</evidence>
<comment type="caution">
    <text evidence="8">The sequence shown here is derived from an EMBL/GenBank/DDBJ whole genome shotgun (WGS) entry which is preliminary data.</text>
</comment>
<feature type="binding site" evidence="6">
    <location>
        <begin position="209"/>
        <end position="211"/>
    </location>
    <ligand>
        <name>dihydroxyacetone phosphate</name>
        <dbReference type="ChEBI" id="CHEBI:57642"/>
    </ligand>
</feature>
<keyword evidence="3 7" id="KW-0862">Zinc</keyword>
<dbReference type="GO" id="GO:0006096">
    <property type="term" value="P:glycolytic process"/>
    <property type="evidence" value="ECO:0007669"/>
    <property type="project" value="InterPro"/>
</dbReference>
<feature type="binding site" evidence="6">
    <location>
        <begin position="230"/>
        <end position="233"/>
    </location>
    <ligand>
        <name>dihydroxyacetone phosphate</name>
        <dbReference type="ChEBI" id="CHEBI:57642"/>
    </ligand>
</feature>
<dbReference type="EMBL" id="JAAVMB010000002">
    <property type="protein sequence ID" value="NKC66983.1"/>
    <property type="molecule type" value="Genomic_DNA"/>
</dbReference>
<dbReference type="InterPro" id="IPR000771">
    <property type="entry name" value="FBA_II"/>
</dbReference>